<dbReference type="Proteomes" id="UP000306113">
    <property type="component" value="Unassembled WGS sequence"/>
</dbReference>
<sequence>MKKLIALSLAVTLAAPAFAGSPAPARVEPDVVKAEASSSSNGTWAMGLWFLLAVAIAAD</sequence>
<keyword evidence="3" id="KW-1185">Reference proteome</keyword>
<evidence type="ECO:0000313" key="2">
    <source>
        <dbReference type="EMBL" id="THD73775.1"/>
    </source>
</evidence>
<feature type="chain" id="PRO_5020910811" evidence="1">
    <location>
        <begin position="20"/>
        <end position="59"/>
    </location>
</feature>
<feature type="signal peptide" evidence="1">
    <location>
        <begin position="1"/>
        <end position="19"/>
    </location>
</feature>
<keyword evidence="1" id="KW-0732">Signal</keyword>
<reference evidence="2 3" key="1">
    <citation type="submission" date="2019-04" db="EMBL/GenBank/DDBJ databases">
        <title>Draft genome sequence of Youngimonas vesicularis.</title>
        <authorList>
            <person name="Hameed A."/>
        </authorList>
    </citation>
    <scope>NUCLEOTIDE SEQUENCE [LARGE SCALE GENOMIC DNA]</scope>
    <source>
        <strain evidence="2 3">CC-AMW-E</strain>
    </source>
</reference>
<proteinExistence type="predicted"/>
<dbReference type="EMBL" id="SSMD01000004">
    <property type="protein sequence ID" value="THD73775.1"/>
    <property type="molecule type" value="Genomic_DNA"/>
</dbReference>
<accession>A0A4S3M8C6</accession>
<evidence type="ECO:0000256" key="1">
    <source>
        <dbReference type="SAM" id="SignalP"/>
    </source>
</evidence>
<evidence type="ECO:0000313" key="3">
    <source>
        <dbReference type="Proteomes" id="UP000306113"/>
    </source>
</evidence>
<dbReference type="RefSeq" id="WP_136338988.1">
    <property type="nucleotide sequence ID" value="NZ_SSMD01000004.1"/>
</dbReference>
<gene>
    <name evidence="2" type="ORF">E7681_09160</name>
</gene>
<name>A0A4S3M8C6_9RHOB</name>
<dbReference type="AlphaFoldDB" id="A0A4S3M8C6"/>
<comment type="caution">
    <text evidence="2">The sequence shown here is derived from an EMBL/GenBank/DDBJ whole genome shotgun (WGS) entry which is preliminary data.</text>
</comment>
<protein>
    <submittedName>
        <fullName evidence="2">Uncharacterized protein</fullName>
    </submittedName>
</protein>
<organism evidence="2 3">
    <name type="scientific">Thalassobius vesicularis</name>
    <dbReference type="NCBI Taxonomy" id="1294297"/>
    <lineage>
        <taxon>Bacteria</taxon>
        <taxon>Pseudomonadati</taxon>
        <taxon>Pseudomonadota</taxon>
        <taxon>Alphaproteobacteria</taxon>
        <taxon>Rhodobacterales</taxon>
        <taxon>Roseobacteraceae</taxon>
        <taxon>Thalassovita</taxon>
    </lineage>
</organism>